<feature type="signal peptide" evidence="1">
    <location>
        <begin position="1"/>
        <end position="37"/>
    </location>
</feature>
<organism evidence="2 3">
    <name type="scientific">Ramlibacter algicola</name>
    <dbReference type="NCBI Taxonomy" id="2795217"/>
    <lineage>
        <taxon>Bacteria</taxon>
        <taxon>Pseudomonadati</taxon>
        <taxon>Pseudomonadota</taxon>
        <taxon>Betaproteobacteria</taxon>
        <taxon>Burkholderiales</taxon>
        <taxon>Comamonadaceae</taxon>
        <taxon>Ramlibacter</taxon>
    </lineage>
</organism>
<gene>
    <name evidence="2" type="ORF">I8E28_11300</name>
</gene>
<comment type="caution">
    <text evidence="2">The sequence shown here is derived from an EMBL/GenBank/DDBJ whole genome shotgun (WGS) entry which is preliminary data.</text>
</comment>
<dbReference type="RefSeq" id="WP_200788161.1">
    <property type="nucleotide sequence ID" value="NZ_JAEDAO010000001.1"/>
</dbReference>
<sequence length="158" mass="16987">MKVSNHQVAGSNGMRLRTCLASMALAITALQAGVASAQAVQPGALAQREYDDAVATFKAGRTSEAFGRFMDLANRGDADAARIALFMNQYGATLYGKYWDVLPRDVDYWQQLVRNSGTAARPVAEFQPLVVGSRKPGTRVAVARNTATPALQKVVARQ</sequence>
<evidence type="ECO:0000313" key="2">
    <source>
        <dbReference type="EMBL" id="MBK0393176.1"/>
    </source>
</evidence>
<reference evidence="2" key="1">
    <citation type="submission" date="2020-12" db="EMBL/GenBank/DDBJ databases">
        <title>Ramlibacter sp. nov., isolated from a freshwater alga, Cryptomonas.</title>
        <authorList>
            <person name="Kim H.M."/>
            <person name="Jeon C.O."/>
        </authorList>
    </citation>
    <scope>NUCLEOTIDE SEQUENCE</scope>
    <source>
        <strain evidence="2">CrO1</strain>
    </source>
</reference>
<evidence type="ECO:0000313" key="3">
    <source>
        <dbReference type="Proteomes" id="UP000617041"/>
    </source>
</evidence>
<dbReference type="Proteomes" id="UP000617041">
    <property type="component" value="Unassembled WGS sequence"/>
</dbReference>
<feature type="chain" id="PRO_5038095075" evidence="1">
    <location>
        <begin position="38"/>
        <end position="158"/>
    </location>
</feature>
<keyword evidence="1" id="KW-0732">Signal</keyword>
<accession>A0A934URT7</accession>
<proteinExistence type="predicted"/>
<evidence type="ECO:0000256" key="1">
    <source>
        <dbReference type="SAM" id="SignalP"/>
    </source>
</evidence>
<keyword evidence="3" id="KW-1185">Reference proteome</keyword>
<dbReference type="EMBL" id="JAEDAO010000001">
    <property type="protein sequence ID" value="MBK0393176.1"/>
    <property type="molecule type" value="Genomic_DNA"/>
</dbReference>
<name>A0A934URT7_9BURK</name>
<protein>
    <submittedName>
        <fullName evidence="2">Uncharacterized protein</fullName>
    </submittedName>
</protein>
<dbReference type="AlphaFoldDB" id="A0A934URT7"/>